<dbReference type="OrthoDB" id="543373at2759"/>
<evidence type="ECO:0000313" key="9">
    <source>
        <dbReference type="Proteomes" id="UP000749646"/>
    </source>
</evidence>
<dbReference type="PROSITE" id="PS50077">
    <property type="entry name" value="HEAT_REPEAT"/>
    <property type="match status" value="1"/>
</dbReference>
<reference evidence="8" key="1">
    <citation type="journal article" date="2020" name="Fungal Divers.">
        <title>Resolving the Mortierellaceae phylogeny through synthesis of multi-gene phylogenetics and phylogenomics.</title>
        <authorList>
            <person name="Vandepol N."/>
            <person name="Liber J."/>
            <person name="Desiro A."/>
            <person name="Na H."/>
            <person name="Kennedy M."/>
            <person name="Barry K."/>
            <person name="Grigoriev I.V."/>
            <person name="Miller A.N."/>
            <person name="O'Donnell K."/>
            <person name="Stajich J.E."/>
            <person name="Bonito G."/>
        </authorList>
    </citation>
    <scope>NUCLEOTIDE SEQUENCE</scope>
    <source>
        <strain evidence="8">MES-2147</strain>
    </source>
</reference>
<evidence type="ECO:0000256" key="3">
    <source>
        <dbReference type="ARBA" id="ARBA00022490"/>
    </source>
</evidence>
<name>A0A9P6JHQ7_9FUNG</name>
<dbReference type="PANTHER" id="PTHR10527">
    <property type="entry name" value="IMPORTIN BETA"/>
    <property type="match status" value="1"/>
</dbReference>
<feature type="domain" description="Importin subunit beta-1/Transportin-1-like TPR repeats" evidence="7">
    <location>
        <begin position="194"/>
        <end position="353"/>
    </location>
</feature>
<keyword evidence="4" id="KW-0677">Repeat</keyword>
<keyword evidence="3" id="KW-0963">Cytoplasm</keyword>
<comment type="subcellular location">
    <subcellularLocation>
        <location evidence="1">Cytoplasm</location>
    </subcellularLocation>
</comment>
<dbReference type="GO" id="GO:0006606">
    <property type="term" value="P:protein import into nucleus"/>
    <property type="evidence" value="ECO:0007669"/>
    <property type="project" value="InterPro"/>
</dbReference>
<dbReference type="Pfam" id="PF25574">
    <property type="entry name" value="TPR_IMB1"/>
    <property type="match status" value="1"/>
</dbReference>
<feature type="repeat" description="HEAT" evidence="6">
    <location>
        <begin position="139"/>
        <end position="177"/>
    </location>
</feature>
<dbReference type="InterPro" id="IPR041653">
    <property type="entry name" value="Importin_rep_4"/>
</dbReference>
<sequence length="354" mass="39385">MIELVKKKELEDRTRQSALELLLTLAECAPGMVRKVQDYTTTIVPVALEMMTELDDDEDWYTTDDLDEGDNDANYVIGEHAMDRMARALGGKAMLPVSFVYIPQMLANENWKARHAALFAVSAIGEGCVRIMEAELGKIINMVLPFLRDPHPRVRYAACNAIGQMSTDFAGPMQKNHHAVVLTNLIPVMDDAPFPRVRAHAAAALVNFCEAVEKGILEPYLDGIFDRLLSLLNTGTTYVQEQAITTIATVADSAEDRFVKYYSSIMPLLVNVLRQATNKEYRLLRGKAMECASLIALAVGKEVFAPHAQEFIQLLVQTQTSVTEADDPQVSYLLAAWARVCKVLGRDFVPYLDI</sequence>
<dbReference type="InterPro" id="IPR058584">
    <property type="entry name" value="IMB1_TNPO1-like_TPR"/>
</dbReference>
<dbReference type="Pfam" id="PF18808">
    <property type="entry name" value="Importin_rep_4"/>
    <property type="match status" value="1"/>
</dbReference>
<keyword evidence="5" id="KW-0653">Protein transport</keyword>
<dbReference type="Pfam" id="PF13513">
    <property type="entry name" value="HEAT_EZ"/>
    <property type="match status" value="1"/>
</dbReference>
<dbReference type="Proteomes" id="UP000749646">
    <property type="component" value="Unassembled WGS sequence"/>
</dbReference>
<dbReference type="InterPro" id="IPR011989">
    <property type="entry name" value="ARM-like"/>
</dbReference>
<proteinExistence type="predicted"/>
<dbReference type="Gene3D" id="1.25.10.10">
    <property type="entry name" value="Leucine-rich Repeat Variant"/>
    <property type="match status" value="1"/>
</dbReference>
<dbReference type="GO" id="GO:0005634">
    <property type="term" value="C:nucleus"/>
    <property type="evidence" value="ECO:0007669"/>
    <property type="project" value="UniProtKB-SubCell"/>
</dbReference>
<gene>
    <name evidence="8" type="ORF">BGZ65_012375</name>
</gene>
<protein>
    <recommendedName>
        <fullName evidence="7">Importin subunit beta-1/Transportin-1-like TPR repeats domain-containing protein</fullName>
    </recommendedName>
</protein>
<keyword evidence="9" id="KW-1185">Reference proteome</keyword>
<dbReference type="SUPFAM" id="SSF48371">
    <property type="entry name" value="ARM repeat"/>
    <property type="match status" value="1"/>
</dbReference>
<evidence type="ECO:0000256" key="1">
    <source>
        <dbReference type="ARBA" id="ARBA00004496"/>
    </source>
</evidence>
<dbReference type="InterPro" id="IPR016024">
    <property type="entry name" value="ARM-type_fold"/>
</dbReference>
<dbReference type="InterPro" id="IPR040122">
    <property type="entry name" value="Importin_beta"/>
</dbReference>
<dbReference type="EMBL" id="JAAAHW010005370">
    <property type="protein sequence ID" value="KAF9969006.1"/>
    <property type="molecule type" value="Genomic_DNA"/>
</dbReference>
<evidence type="ECO:0000313" key="8">
    <source>
        <dbReference type="EMBL" id="KAF9969006.1"/>
    </source>
</evidence>
<evidence type="ECO:0000256" key="4">
    <source>
        <dbReference type="ARBA" id="ARBA00022737"/>
    </source>
</evidence>
<keyword evidence="2" id="KW-0813">Transport</keyword>
<evidence type="ECO:0000256" key="6">
    <source>
        <dbReference type="PROSITE-ProRule" id="PRU00103"/>
    </source>
</evidence>
<dbReference type="AlphaFoldDB" id="A0A9P6JHQ7"/>
<evidence type="ECO:0000256" key="2">
    <source>
        <dbReference type="ARBA" id="ARBA00022448"/>
    </source>
</evidence>
<dbReference type="InterPro" id="IPR021133">
    <property type="entry name" value="HEAT_type_2"/>
</dbReference>
<comment type="caution">
    <text evidence="8">The sequence shown here is derived from an EMBL/GenBank/DDBJ whole genome shotgun (WGS) entry which is preliminary data.</text>
</comment>
<evidence type="ECO:0000259" key="7">
    <source>
        <dbReference type="Pfam" id="PF25574"/>
    </source>
</evidence>
<feature type="non-terminal residue" evidence="8">
    <location>
        <position position="354"/>
    </location>
</feature>
<evidence type="ECO:0000256" key="5">
    <source>
        <dbReference type="ARBA" id="ARBA00022927"/>
    </source>
</evidence>
<organism evidence="8 9">
    <name type="scientific">Modicella reniformis</name>
    <dbReference type="NCBI Taxonomy" id="1440133"/>
    <lineage>
        <taxon>Eukaryota</taxon>
        <taxon>Fungi</taxon>
        <taxon>Fungi incertae sedis</taxon>
        <taxon>Mucoromycota</taxon>
        <taxon>Mortierellomycotina</taxon>
        <taxon>Mortierellomycetes</taxon>
        <taxon>Mortierellales</taxon>
        <taxon>Mortierellaceae</taxon>
        <taxon>Modicella</taxon>
    </lineage>
</organism>
<dbReference type="GO" id="GO:0005737">
    <property type="term" value="C:cytoplasm"/>
    <property type="evidence" value="ECO:0007669"/>
    <property type="project" value="UniProtKB-SubCell"/>
</dbReference>
<accession>A0A9P6JHQ7</accession>